<evidence type="ECO:0000313" key="2">
    <source>
        <dbReference type="EMBL" id="MBT0607162.1"/>
    </source>
</evidence>
<keyword evidence="1" id="KW-0472">Membrane</keyword>
<evidence type="ECO:0008006" key="4">
    <source>
        <dbReference type="Google" id="ProtNLM"/>
    </source>
</evidence>
<protein>
    <recommendedName>
        <fullName evidence="4">O-Antigen ligase</fullName>
    </recommendedName>
</protein>
<organism evidence="2 3">
    <name type="scientific">Aequorivita echinoideorum</name>
    <dbReference type="NCBI Taxonomy" id="1549647"/>
    <lineage>
        <taxon>Bacteria</taxon>
        <taxon>Pseudomonadati</taxon>
        <taxon>Bacteroidota</taxon>
        <taxon>Flavobacteriia</taxon>
        <taxon>Flavobacteriales</taxon>
        <taxon>Flavobacteriaceae</taxon>
        <taxon>Aequorivita</taxon>
    </lineage>
</organism>
<feature type="transmembrane region" description="Helical" evidence="1">
    <location>
        <begin position="127"/>
        <end position="146"/>
    </location>
</feature>
<dbReference type="RefSeq" id="WP_214112020.1">
    <property type="nucleotide sequence ID" value="NZ_JAHCTB010000001.1"/>
</dbReference>
<gene>
    <name evidence="2" type="ORF">KIV10_03105</name>
</gene>
<feature type="transmembrane region" description="Helical" evidence="1">
    <location>
        <begin position="158"/>
        <end position="179"/>
    </location>
</feature>
<proteinExistence type="predicted"/>
<dbReference type="Proteomes" id="UP001297092">
    <property type="component" value="Unassembled WGS sequence"/>
</dbReference>
<name>A0ABS5S1T1_9FLAO</name>
<feature type="transmembrane region" description="Helical" evidence="1">
    <location>
        <begin position="90"/>
        <end position="107"/>
    </location>
</feature>
<dbReference type="EMBL" id="JAHCTB010000001">
    <property type="protein sequence ID" value="MBT0607162.1"/>
    <property type="molecule type" value="Genomic_DNA"/>
</dbReference>
<feature type="transmembrane region" description="Helical" evidence="1">
    <location>
        <begin position="64"/>
        <end position="83"/>
    </location>
</feature>
<feature type="transmembrane region" description="Helical" evidence="1">
    <location>
        <begin position="306"/>
        <end position="328"/>
    </location>
</feature>
<keyword evidence="3" id="KW-1185">Reference proteome</keyword>
<evidence type="ECO:0000313" key="3">
    <source>
        <dbReference type="Proteomes" id="UP001297092"/>
    </source>
</evidence>
<keyword evidence="1" id="KW-1133">Transmembrane helix</keyword>
<feature type="transmembrane region" description="Helical" evidence="1">
    <location>
        <begin position="340"/>
        <end position="358"/>
    </location>
</feature>
<feature type="transmembrane region" description="Helical" evidence="1">
    <location>
        <begin position="191"/>
        <end position="219"/>
    </location>
</feature>
<reference evidence="2 3" key="1">
    <citation type="submission" date="2021-05" db="EMBL/GenBank/DDBJ databases">
        <title>Aequorivita echinoideorum JCM 30378 genome.</title>
        <authorList>
            <person name="Zhang H."/>
            <person name="Li C."/>
        </authorList>
    </citation>
    <scope>NUCLEOTIDE SEQUENCE [LARGE SCALE GENOMIC DNA]</scope>
    <source>
        <strain evidence="2 3">JCM30378</strain>
    </source>
</reference>
<comment type="caution">
    <text evidence="2">The sequence shown here is derived from an EMBL/GenBank/DDBJ whole genome shotgun (WGS) entry which is preliminary data.</text>
</comment>
<accession>A0ABS5S1T1</accession>
<evidence type="ECO:0000256" key="1">
    <source>
        <dbReference type="SAM" id="Phobius"/>
    </source>
</evidence>
<keyword evidence="1" id="KW-0812">Transmembrane</keyword>
<sequence length="393" mass="45493">MNLAKTKKIIQQYLTALLLLVFFVSEAFSKYFIYFDGGKSDIPRMIKTAVFVFLGVALLKNTKIILYTVVLFVSFSIGQFFLNNGFQTEILVSFSKYLFPVFLFAYFSKYSVSRAGVQFLFKTFEHILVFNGILIFLGLLFEIYFFKSYVGARFGYNGIFINTSTSSYIYAIAIFYFLLKYKDQFLKNWKSLLIIICSLLTGTKILYLFILGALIMYVYSFLKISKQQRNVLFTFIGIIAVSLLYFFFFHWGKFNDIRTEKGIVSSILSFRDELLINNTIPFITNNWQWPNYLFGGISDLATRSQLGFIDIFLFWGILGGLLYLFVYCKAFIPKSMVKNGYIIVIVLGVMVFLAGNFFENASVAIYLLILKEILTERPPYCNNIQLNEQNQNP</sequence>
<feature type="transmembrane region" description="Helical" evidence="1">
    <location>
        <begin position="231"/>
        <end position="251"/>
    </location>
</feature>